<organism evidence="1 2">
    <name type="scientific">Dovyalis caffra</name>
    <dbReference type="NCBI Taxonomy" id="77055"/>
    <lineage>
        <taxon>Eukaryota</taxon>
        <taxon>Viridiplantae</taxon>
        <taxon>Streptophyta</taxon>
        <taxon>Embryophyta</taxon>
        <taxon>Tracheophyta</taxon>
        <taxon>Spermatophyta</taxon>
        <taxon>Magnoliopsida</taxon>
        <taxon>eudicotyledons</taxon>
        <taxon>Gunneridae</taxon>
        <taxon>Pentapetalae</taxon>
        <taxon>rosids</taxon>
        <taxon>fabids</taxon>
        <taxon>Malpighiales</taxon>
        <taxon>Salicaceae</taxon>
        <taxon>Flacourtieae</taxon>
        <taxon>Dovyalis</taxon>
    </lineage>
</organism>
<accession>A0AAV1R9W8</accession>
<evidence type="ECO:0000313" key="2">
    <source>
        <dbReference type="Proteomes" id="UP001314170"/>
    </source>
</evidence>
<proteinExistence type="predicted"/>
<reference evidence="1 2" key="1">
    <citation type="submission" date="2024-01" db="EMBL/GenBank/DDBJ databases">
        <authorList>
            <person name="Waweru B."/>
        </authorList>
    </citation>
    <scope>NUCLEOTIDE SEQUENCE [LARGE SCALE GENOMIC DNA]</scope>
</reference>
<protein>
    <submittedName>
        <fullName evidence="1">Uncharacterized protein</fullName>
    </submittedName>
</protein>
<sequence>MDISQVHKMEIDGSETLELVCLSIKVCLGLGLNSNFFVIGCKKTLSDVETMQAAGVCALFFVRQYPEDE</sequence>
<dbReference type="EMBL" id="CAWUPB010000913">
    <property type="protein sequence ID" value="CAK7329797.1"/>
    <property type="molecule type" value="Genomic_DNA"/>
</dbReference>
<comment type="caution">
    <text evidence="1">The sequence shown here is derived from an EMBL/GenBank/DDBJ whole genome shotgun (WGS) entry which is preliminary data.</text>
</comment>
<evidence type="ECO:0000313" key="1">
    <source>
        <dbReference type="EMBL" id="CAK7329797.1"/>
    </source>
</evidence>
<gene>
    <name evidence="1" type="ORF">DCAF_LOCUS7556</name>
</gene>
<name>A0AAV1R9W8_9ROSI</name>
<dbReference type="AlphaFoldDB" id="A0AAV1R9W8"/>
<keyword evidence="2" id="KW-1185">Reference proteome</keyword>
<dbReference type="Proteomes" id="UP001314170">
    <property type="component" value="Unassembled WGS sequence"/>
</dbReference>